<organism evidence="3">
    <name type="scientific">Cyprideis torosa</name>
    <dbReference type="NCBI Taxonomy" id="163714"/>
    <lineage>
        <taxon>Eukaryota</taxon>
        <taxon>Metazoa</taxon>
        <taxon>Ecdysozoa</taxon>
        <taxon>Arthropoda</taxon>
        <taxon>Crustacea</taxon>
        <taxon>Oligostraca</taxon>
        <taxon>Ostracoda</taxon>
        <taxon>Podocopa</taxon>
        <taxon>Podocopida</taxon>
        <taxon>Cytherocopina</taxon>
        <taxon>Cytheroidea</taxon>
        <taxon>Cytherideidae</taxon>
        <taxon>Cyprideis</taxon>
    </lineage>
</organism>
<keyword evidence="2" id="KW-0472">Membrane</keyword>
<gene>
    <name evidence="3" type="ORF">CTOB1V02_LOCUS11557</name>
</gene>
<evidence type="ECO:0000256" key="1">
    <source>
        <dbReference type="SAM" id="MobiDB-lite"/>
    </source>
</evidence>
<protein>
    <submittedName>
        <fullName evidence="3">Uncharacterized protein</fullName>
    </submittedName>
</protein>
<feature type="compositionally biased region" description="Low complexity" evidence="1">
    <location>
        <begin position="444"/>
        <end position="459"/>
    </location>
</feature>
<feature type="compositionally biased region" description="Polar residues" evidence="1">
    <location>
        <begin position="428"/>
        <end position="438"/>
    </location>
</feature>
<accession>A0A7R8ZVZ8</accession>
<feature type="transmembrane region" description="Helical" evidence="2">
    <location>
        <begin position="243"/>
        <end position="273"/>
    </location>
</feature>
<evidence type="ECO:0000313" key="3">
    <source>
        <dbReference type="EMBL" id="CAD7233738.1"/>
    </source>
</evidence>
<feature type="region of interest" description="Disordered" evidence="1">
    <location>
        <begin position="414"/>
        <end position="468"/>
    </location>
</feature>
<keyword evidence="2" id="KW-0812">Transmembrane</keyword>
<sequence length="468" mass="53527">MDETCQVPISSEEDAEKTVIRFVRHVRQDFEFILAVASILGERHFLGTKGYTSTRSICHYNKWETLWLDVHITFFQGHSVPVQVVKCFGKREFVLYYTSDKEATRWNNYWLKTCISREFLPPVLQPHEKALMIGYEYETIQLCSVTSSQKDWGLVEVEPKCVNACKASGFKGSPVLLQRHMKNISGYYLVGMNRNFDSESLDCEKKGILLYMLQRKDVVLISKLMQDSVKKSSIGDYDEKQTLVIVFLSGILLAAACGGLYVLLCIIVLQVILKYRQKKEEERLLEEKRGRKTVGRSTNTLVNTTTSAMLGEAHELMDLTTVYPEIPASRKPVRFPWVETSSISLASPLPLTTTKHKQFERREHHDAKYPKELYTTRSMLEYFSVGLPAPVNLGKVWQEGRRKTNTTAELRRKLSRTTNIWKMRPLTSGKNKQSSKANSDVPDSDPSSSPAPSLSSAKSKLWKSKMRR</sequence>
<evidence type="ECO:0000256" key="2">
    <source>
        <dbReference type="SAM" id="Phobius"/>
    </source>
</evidence>
<name>A0A7R8ZVZ8_9CRUS</name>
<dbReference type="EMBL" id="OB666854">
    <property type="protein sequence ID" value="CAD7233738.1"/>
    <property type="molecule type" value="Genomic_DNA"/>
</dbReference>
<dbReference type="AlphaFoldDB" id="A0A7R8ZVZ8"/>
<reference evidence="3" key="1">
    <citation type="submission" date="2020-11" db="EMBL/GenBank/DDBJ databases">
        <authorList>
            <person name="Tran Van P."/>
        </authorList>
    </citation>
    <scope>NUCLEOTIDE SEQUENCE</scope>
</reference>
<proteinExistence type="predicted"/>
<keyword evidence="2" id="KW-1133">Transmembrane helix</keyword>